<name>A0A1I4NP43_9RHOB</name>
<proteinExistence type="predicted"/>
<dbReference type="AlphaFoldDB" id="A0A1I4NP43"/>
<evidence type="ECO:0000313" key="3">
    <source>
        <dbReference type="Proteomes" id="UP000199144"/>
    </source>
</evidence>
<sequence>MLAAHIVGMFGGCWPANSTVKLETWPKASFGAQFNQPSDHRGQGDDPVTAACQTTVGTDPVFPPEDPVWL</sequence>
<dbReference type="Proteomes" id="UP000199144">
    <property type="component" value="Unassembled WGS sequence"/>
</dbReference>
<feature type="compositionally biased region" description="Pro residues" evidence="1">
    <location>
        <begin position="61"/>
        <end position="70"/>
    </location>
</feature>
<protein>
    <submittedName>
        <fullName evidence="2">Uncharacterized protein</fullName>
    </submittedName>
</protein>
<gene>
    <name evidence="2" type="ORF">SAMN04488042_104295</name>
</gene>
<reference evidence="2 3" key="1">
    <citation type="submission" date="2016-10" db="EMBL/GenBank/DDBJ databases">
        <authorList>
            <person name="de Groot N.N."/>
        </authorList>
    </citation>
    <scope>NUCLEOTIDE SEQUENCE [LARGE SCALE GENOMIC DNA]</scope>
    <source>
        <strain evidence="2 3">DSM 15283</strain>
    </source>
</reference>
<dbReference type="STRING" id="254406.SAMN04488042_104295"/>
<keyword evidence="3" id="KW-1185">Reference proteome</keyword>
<accession>A0A1I4NP43</accession>
<organism evidence="2 3">
    <name type="scientific">Shimia aestuarii</name>
    <dbReference type="NCBI Taxonomy" id="254406"/>
    <lineage>
        <taxon>Bacteria</taxon>
        <taxon>Pseudomonadati</taxon>
        <taxon>Pseudomonadota</taxon>
        <taxon>Alphaproteobacteria</taxon>
        <taxon>Rhodobacterales</taxon>
        <taxon>Roseobacteraceae</taxon>
    </lineage>
</organism>
<dbReference type="EMBL" id="FOTQ01000004">
    <property type="protein sequence ID" value="SFM17239.1"/>
    <property type="molecule type" value="Genomic_DNA"/>
</dbReference>
<evidence type="ECO:0000256" key="1">
    <source>
        <dbReference type="SAM" id="MobiDB-lite"/>
    </source>
</evidence>
<evidence type="ECO:0000313" key="2">
    <source>
        <dbReference type="EMBL" id="SFM17239.1"/>
    </source>
</evidence>
<feature type="region of interest" description="Disordered" evidence="1">
    <location>
        <begin position="33"/>
        <end position="70"/>
    </location>
</feature>